<dbReference type="Proteomes" id="UP000243547">
    <property type="component" value="Unassembled WGS sequence"/>
</dbReference>
<gene>
    <name evidence="1" type="ORF">SAMN02745227_00720</name>
</gene>
<evidence type="ECO:0000313" key="1">
    <source>
        <dbReference type="EMBL" id="SHJ79939.1"/>
    </source>
</evidence>
<reference evidence="2" key="1">
    <citation type="submission" date="2016-11" db="EMBL/GenBank/DDBJ databases">
        <authorList>
            <person name="Varghese N."/>
            <person name="Submissions S."/>
        </authorList>
    </citation>
    <scope>NUCLEOTIDE SEQUENCE [LARGE SCALE GENOMIC DNA]</scope>
    <source>
        <strain evidence="2">DSM 14826</strain>
    </source>
</reference>
<dbReference type="Pfam" id="PF09551">
    <property type="entry name" value="Spore_II_R"/>
    <property type="match status" value="1"/>
</dbReference>
<evidence type="ECO:0000313" key="2">
    <source>
        <dbReference type="Proteomes" id="UP000243547"/>
    </source>
</evidence>
<dbReference type="STRING" id="1120989.SAMN02745227_00720"/>
<dbReference type="InterPro" id="IPR014202">
    <property type="entry name" value="Spore_II_R"/>
</dbReference>
<accession>A0A1M6M8Z8</accession>
<proteinExistence type="predicted"/>
<name>A0A1M6M8Z8_9FIRM</name>
<keyword evidence="2" id="KW-1185">Reference proteome</keyword>
<protein>
    <submittedName>
        <fullName evidence="1">Stage II sporulation protein R (Spore_II_R)</fullName>
    </submittedName>
</protein>
<dbReference type="AlphaFoldDB" id="A0A1M6M8Z8"/>
<sequence>MTVGKWKIVCFLSILSILTYFSGNVALKEEEILRIHIIANSNNPKDQFVKYLVRDRILKEYNQKLKDLKGIKEIEKFIEANLGDIETLAGDVLLENGLVYGVHGELGKFHFPTRLYLDTLYPKGQYKALKIVLGEGKGDNWWCVMFPPLCLVGEVEGKEVLTNPIEEMENFQVQHEIFILNWIKKIIEFIKKIFN</sequence>
<organism evidence="1 2">
    <name type="scientific">Anaerobranca californiensis DSM 14826</name>
    <dbReference type="NCBI Taxonomy" id="1120989"/>
    <lineage>
        <taxon>Bacteria</taxon>
        <taxon>Bacillati</taxon>
        <taxon>Bacillota</taxon>
        <taxon>Clostridia</taxon>
        <taxon>Eubacteriales</taxon>
        <taxon>Proteinivoracaceae</taxon>
        <taxon>Anaerobranca</taxon>
    </lineage>
</organism>
<dbReference type="EMBL" id="FRAI01000006">
    <property type="protein sequence ID" value="SHJ79939.1"/>
    <property type="molecule type" value="Genomic_DNA"/>
</dbReference>